<dbReference type="OrthoDB" id="6423950at2759"/>
<evidence type="ECO:0000259" key="1">
    <source>
        <dbReference type="SMART" id="SM01155"/>
    </source>
</evidence>
<sequence length="176" mass="20137">MLRIIGNRIGLLLARSSAKAVVGTTAPAEPVHACSLILNKQYSNASSVSSRQPQAWKMPPPSLTDLLIPIYRTPVVPKNLPVSVPLVPISTPGTEKDEIQAARLIVIRRHKMKKHKRKKLRKRMKFEWAKLRFRRETKKEKEFQDGLIKKVDEAHEFDAENYVQEKLRKLKLSGKL</sequence>
<gene>
    <name evidence="2" type="ORF">CLODIP_2_CD06039</name>
</gene>
<organism evidence="2 3">
    <name type="scientific">Cloeon dipterum</name>
    <dbReference type="NCBI Taxonomy" id="197152"/>
    <lineage>
        <taxon>Eukaryota</taxon>
        <taxon>Metazoa</taxon>
        <taxon>Ecdysozoa</taxon>
        <taxon>Arthropoda</taxon>
        <taxon>Hexapoda</taxon>
        <taxon>Insecta</taxon>
        <taxon>Pterygota</taxon>
        <taxon>Palaeoptera</taxon>
        <taxon>Ephemeroptera</taxon>
        <taxon>Pisciforma</taxon>
        <taxon>Baetidae</taxon>
        <taxon>Cloeon</taxon>
    </lineage>
</organism>
<dbReference type="Proteomes" id="UP000494165">
    <property type="component" value="Unassembled WGS sequence"/>
</dbReference>
<protein>
    <recommendedName>
        <fullName evidence="1">Ribosomal protein mS38 C-terminal domain-containing protein</fullName>
    </recommendedName>
</protein>
<feature type="domain" description="Ribosomal protein mS38 C-terminal" evidence="1">
    <location>
        <begin position="100"/>
        <end position="133"/>
    </location>
</feature>
<dbReference type="InterPro" id="IPR013177">
    <property type="entry name" value="Ribosomal_mS38_C"/>
</dbReference>
<reference evidence="2 3" key="1">
    <citation type="submission" date="2020-04" db="EMBL/GenBank/DDBJ databases">
        <authorList>
            <person name="Alioto T."/>
            <person name="Alioto T."/>
            <person name="Gomez Garrido J."/>
        </authorList>
    </citation>
    <scope>NUCLEOTIDE SEQUENCE [LARGE SCALE GENOMIC DNA]</scope>
</reference>
<accession>A0A8S1D8A3</accession>
<dbReference type="SMART" id="SM01155">
    <property type="entry name" value="DUF1713"/>
    <property type="match status" value="1"/>
</dbReference>
<evidence type="ECO:0000313" key="2">
    <source>
        <dbReference type="EMBL" id="CAB3376569.1"/>
    </source>
</evidence>
<dbReference type="EMBL" id="CADEPI010000129">
    <property type="protein sequence ID" value="CAB3376569.1"/>
    <property type="molecule type" value="Genomic_DNA"/>
</dbReference>
<proteinExistence type="predicted"/>
<dbReference type="Pfam" id="PF08213">
    <property type="entry name" value="COX24_C"/>
    <property type="match status" value="1"/>
</dbReference>
<comment type="caution">
    <text evidence="2">The sequence shown here is derived from an EMBL/GenBank/DDBJ whole genome shotgun (WGS) entry which is preliminary data.</text>
</comment>
<evidence type="ECO:0000313" key="3">
    <source>
        <dbReference type="Proteomes" id="UP000494165"/>
    </source>
</evidence>
<dbReference type="AlphaFoldDB" id="A0A8S1D8A3"/>
<name>A0A8S1D8A3_9INSE</name>
<keyword evidence="3" id="KW-1185">Reference proteome</keyword>